<feature type="compositionally biased region" description="Gly residues" evidence="2">
    <location>
        <begin position="57"/>
        <end position="71"/>
    </location>
</feature>
<evidence type="ECO:0000256" key="2">
    <source>
        <dbReference type="SAM" id="MobiDB-lite"/>
    </source>
</evidence>
<proteinExistence type="predicted"/>
<feature type="chain" id="PRO_5013072617" evidence="4">
    <location>
        <begin position="24"/>
        <end position="515"/>
    </location>
</feature>
<feature type="transmembrane region" description="Helical" evidence="3">
    <location>
        <begin position="286"/>
        <end position="310"/>
    </location>
</feature>
<evidence type="ECO:0000256" key="3">
    <source>
        <dbReference type="SAM" id="Phobius"/>
    </source>
</evidence>
<keyword evidence="3" id="KW-0472">Membrane</keyword>
<keyword evidence="3" id="KW-0812">Transmembrane</keyword>
<evidence type="ECO:0000313" key="5">
    <source>
        <dbReference type="EMBL" id="OSX79502.1"/>
    </source>
</evidence>
<keyword evidence="6" id="KW-1185">Reference proteome</keyword>
<reference evidence="5 6" key="1">
    <citation type="submission" date="2017-03" db="EMBL/GenBank/DDBJ databases">
        <title>WGS assembly of Porphyra umbilicalis.</title>
        <authorList>
            <person name="Brawley S.H."/>
            <person name="Blouin N.A."/>
            <person name="Ficko-Blean E."/>
            <person name="Wheeler G.L."/>
            <person name="Lohr M."/>
            <person name="Goodson H.V."/>
            <person name="Jenkins J.W."/>
            <person name="Blaby-Haas C.E."/>
            <person name="Helliwell K.E."/>
            <person name="Chan C."/>
            <person name="Marriage T."/>
            <person name="Bhattacharya D."/>
            <person name="Klein A.S."/>
            <person name="Badis Y."/>
            <person name="Brodie J."/>
            <person name="Cao Y."/>
            <person name="Collen J."/>
            <person name="Dittami S.M."/>
            <person name="Gachon C.M."/>
            <person name="Green B.R."/>
            <person name="Karpowicz S."/>
            <person name="Kim J.W."/>
            <person name="Kudahl U."/>
            <person name="Lin S."/>
            <person name="Michel G."/>
            <person name="Mittag M."/>
            <person name="Olson B.J."/>
            <person name="Pangilinan J."/>
            <person name="Peng Y."/>
            <person name="Qiu H."/>
            <person name="Shu S."/>
            <person name="Singer J.T."/>
            <person name="Smith A.G."/>
            <person name="Sprecher B.N."/>
            <person name="Wagner V."/>
            <person name="Wang W."/>
            <person name="Wang Z.-Y."/>
            <person name="Yan J."/>
            <person name="Yarish C."/>
            <person name="Zoeuner-Riek S."/>
            <person name="Zhuang Y."/>
            <person name="Zou Y."/>
            <person name="Lindquist E.A."/>
            <person name="Grimwood J."/>
            <person name="Barry K."/>
            <person name="Rokhsar D.S."/>
            <person name="Schmutz J."/>
            <person name="Stiller J.W."/>
            <person name="Grossman A.R."/>
            <person name="Prochnik S.E."/>
        </authorList>
    </citation>
    <scope>NUCLEOTIDE SEQUENCE [LARGE SCALE GENOMIC DNA]</scope>
    <source>
        <strain evidence="5">4086291</strain>
    </source>
</reference>
<feature type="signal peptide" evidence="4">
    <location>
        <begin position="1"/>
        <end position="23"/>
    </location>
</feature>
<feature type="coiled-coil region" evidence="1">
    <location>
        <begin position="107"/>
        <end position="197"/>
    </location>
</feature>
<feature type="region of interest" description="Disordered" evidence="2">
    <location>
        <begin position="441"/>
        <end position="515"/>
    </location>
</feature>
<keyword evidence="4" id="KW-0732">Signal</keyword>
<sequence>MARSRRATVTALAFALLCGLCVAAVALALPAGGAAQTDGGGADGGGDDGAEDVLGNDAGGGGGDAGGGGGPDPRVAMDAALDTLSLDALTAIERQLREENVVADKTIAALRSRSEKLSSERHAAEMEVRRLERGRDWELRQKERREEELRLAQTVLVDKEQKKARMLRRIEELRKEVAGLTSQLEAVRKENERTEAQYAHPSIYDVLDARTEELGPLPHAVFNRTVHALLPPLERELQSALYFRGRMAHTNALTSITVSLTVYAFIVTAGSLLVDLIKRLRGRLSVGLLVLAGDIFFAGLWALLAGWYAVLLRDPLPLMRERAEAVFIVFQLVVLVAFAVVVLLRLLLATDARLSSAGEAFSVVVVGQHAYMKVWAPIWTEDELPSCVFLYYVTYACLFASFAYSRSSAEAEAVAAADKAAALDDFGGKGGFAMAPPPLPAPSVKVSMEDEEDEPFESAFAGSDRSVTDGSDDEVERGRDLVSDRDAPGRTWARHPASQALRSSSRRRGGFFAGW</sequence>
<gene>
    <name evidence="5" type="ORF">BU14_0076s0058</name>
</gene>
<feature type="compositionally biased region" description="Basic and acidic residues" evidence="2">
    <location>
        <begin position="476"/>
        <end position="488"/>
    </location>
</feature>
<dbReference type="EMBL" id="KV918790">
    <property type="protein sequence ID" value="OSX79502.1"/>
    <property type="molecule type" value="Genomic_DNA"/>
</dbReference>
<name>A0A1X6PF60_PORUM</name>
<feature type="transmembrane region" description="Helical" evidence="3">
    <location>
        <begin position="325"/>
        <end position="348"/>
    </location>
</feature>
<organism evidence="5 6">
    <name type="scientific">Porphyra umbilicalis</name>
    <name type="common">Purple laver</name>
    <name type="synonym">Red alga</name>
    <dbReference type="NCBI Taxonomy" id="2786"/>
    <lineage>
        <taxon>Eukaryota</taxon>
        <taxon>Rhodophyta</taxon>
        <taxon>Bangiophyceae</taxon>
        <taxon>Bangiales</taxon>
        <taxon>Bangiaceae</taxon>
        <taxon>Porphyra</taxon>
    </lineage>
</organism>
<accession>A0A1X6PF60</accession>
<keyword evidence="1" id="KW-0175">Coiled coil</keyword>
<evidence type="ECO:0000256" key="4">
    <source>
        <dbReference type="SAM" id="SignalP"/>
    </source>
</evidence>
<feature type="region of interest" description="Disordered" evidence="2">
    <location>
        <begin position="35"/>
        <end position="76"/>
    </location>
</feature>
<protein>
    <submittedName>
        <fullName evidence="5">Uncharacterized protein</fullName>
    </submittedName>
</protein>
<evidence type="ECO:0000313" key="6">
    <source>
        <dbReference type="Proteomes" id="UP000218209"/>
    </source>
</evidence>
<dbReference type="AlphaFoldDB" id="A0A1X6PF60"/>
<dbReference type="Proteomes" id="UP000218209">
    <property type="component" value="Unassembled WGS sequence"/>
</dbReference>
<keyword evidence="3" id="KW-1133">Transmembrane helix</keyword>
<evidence type="ECO:0000256" key="1">
    <source>
        <dbReference type="SAM" id="Coils"/>
    </source>
</evidence>
<feature type="transmembrane region" description="Helical" evidence="3">
    <location>
        <begin position="252"/>
        <end position="274"/>
    </location>
</feature>